<dbReference type="OrthoDB" id="412781at2759"/>
<accession>I1GKX9</accession>
<dbReference type="EnsemblPlants" id="KQK12153">
    <property type="protein sequence ID" value="KQK12153"/>
    <property type="gene ID" value="BRADI_1g01880v3"/>
</dbReference>
<dbReference type="InterPro" id="IPR052757">
    <property type="entry name" value="Ribosomal_protein_S1"/>
</dbReference>
<dbReference type="SUPFAM" id="SSF50249">
    <property type="entry name" value="Nucleic acid-binding proteins"/>
    <property type="match status" value="2"/>
</dbReference>
<dbReference type="Gramene" id="KQK12153">
    <property type="protein sequence ID" value="KQK12153"/>
    <property type="gene ID" value="BRADI_1g01880v3"/>
</dbReference>
<dbReference type="eggNOG" id="ENOG502QU9J">
    <property type="taxonomic scope" value="Eukaryota"/>
</dbReference>
<feature type="domain" description="S1 motif" evidence="2">
    <location>
        <begin position="183"/>
        <end position="257"/>
    </location>
</feature>
<dbReference type="PANTHER" id="PTHR47559">
    <property type="entry name" value="OS03G0844900 PROTEIN"/>
    <property type="match status" value="1"/>
</dbReference>
<dbReference type="Gene3D" id="2.40.50.140">
    <property type="entry name" value="Nucleic acid-binding proteins"/>
    <property type="match status" value="2"/>
</dbReference>
<evidence type="ECO:0000256" key="1">
    <source>
        <dbReference type="SAM" id="MobiDB-lite"/>
    </source>
</evidence>
<dbReference type="InterPro" id="IPR003029">
    <property type="entry name" value="S1_domain"/>
</dbReference>
<feature type="compositionally biased region" description="Low complexity" evidence="1">
    <location>
        <begin position="49"/>
        <end position="67"/>
    </location>
</feature>
<proteinExistence type="predicted"/>
<keyword evidence="5" id="KW-1185">Reference proteome</keyword>
<name>I1GKX9_BRADI</name>
<sequence>MLAASLKPPPPSPPSLSASSPSTRAPSQTTVTCLPRRRRRHRRLHLSAAATAESAGAGAAVSPEEASTSTAFDEARLAQFAVDWEAVRADKDRGRVLRLPVVRANTGGLILRYNSLQGFVPNPLLSPAHWCKDPKRPIQDITKDLVGSSISVKVSEVNEEEKKLVFSEKDASWSAYSSQVKIGDTYDGIVGSVFHYGAFVHLRFPDGNYHLTGLVHISEVSWDLVQDVQDFLNEGDTVKVVVVKIDAEKSRIALSIRQLEEDPLLETLDKIIPLEPDLSPDAQITSSPAEVELLPGLEGICNELLQEDGITDVRFGRQALEKRVVSQDLELWLSSVPAKDNQFKLLARAGRQVQEVYLTTSLDQEGVKKAVQRVLGRVP</sequence>
<feature type="compositionally biased region" description="Low complexity" evidence="1">
    <location>
        <begin position="15"/>
        <end position="27"/>
    </location>
</feature>
<reference evidence="4" key="3">
    <citation type="submission" date="2018-08" db="UniProtKB">
        <authorList>
            <consortium name="EnsemblPlants"/>
        </authorList>
    </citation>
    <scope>IDENTIFICATION</scope>
    <source>
        <strain evidence="4">cv. Bd21</strain>
    </source>
</reference>
<feature type="domain" description="S1 motif" evidence="2">
    <location>
        <begin position="94"/>
        <end position="169"/>
    </location>
</feature>
<organism evidence="3">
    <name type="scientific">Brachypodium distachyon</name>
    <name type="common">Purple false brome</name>
    <name type="synonym">Trachynia distachya</name>
    <dbReference type="NCBI Taxonomy" id="15368"/>
    <lineage>
        <taxon>Eukaryota</taxon>
        <taxon>Viridiplantae</taxon>
        <taxon>Streptophyta</taxon>
        <taxon>Embryophyta</taxon>
        <taxon>Tracheophyta</taxon>
        <taxon>Spermatophyta</taxon>
        <taxon>Magnoliopsida</taxon>
        <taxon>Liliopsida</taxon>
        <taxon>Poales</taxon>
        <taxon>Poaceae</taxon>
        <taxon>BOP clade</taxon>
        <taxon>Pooideae</taxon>
        <taxon>Stipodae</taxon>
        <taxon>Brachypodieae</taxon>
        <taxon>Brachypodium</taxon>
    </lineage>
</organism>
<dbReference type="PANTHER" id="PTHR47559:SF1">
    <property type="entry name" value="OS03G0844900 PROTEIN"/>
    <property type="match status" value="1"/>
</dbReference>
<evidence type="ECO:0000313" key="5">
    <source>
        <dbReference type="Proteomes" id="UP000008810"/>
    </source>
</evidence>
<reference evidence="3" key="2">
    <citation type="submission" date="2017-06" db="EMBL/GenBank/DDBJ databases">
        <title>WGS assembly of Brachypodium distachyon.</title>
        <authorList>
            <consortium name="The International Brachypodium Initiative"/>
            <person name="Lucas S."/>
            <person name="Harmon-Smith M."/>
            <person name="Lail K."/>
            <person name="Tice H."/>
            <person name="Grimwood J."/>
            <person name="Bruce D."/>
            <person name="Barry K."/>
            <person name="Shu S."/>
            <person name="Lindquist E."/>
            <person name="Wang M."/>
            <person name="Pitluck S."/>
            <person name="Vogel J.P."/>
            <person name="Garvin D.F."/>
            <person name="Mockler T.C."/>
            <person name="Schmutz J."/>
            <person name="Rokhsar D."/>
            <person name="Bevan M.W."/>
        </authorList>
    </citation>
    <scope>NUCLEOTIDE SEQUENCE</scope>
    <source>
        <strain evidence="3">Bd21</strain>
    </source>
</reference>
<dbReference type="EMBL" id="CM000880">
    <property type="protein sequence ID" value="KQK12153.1"/>
    <property type="molecule type" value="Genomic_DNA"/>
</dbReference>
<dbReference type="PROSITE" id="PS50126">
    <property type="entry name" value="S1"/>
    <property type="match status" value="2"/>
</dbReference>
<dbReference type="GeneID" id="100833526"/>
<dbReference type="InterPro" id="IPR012340">
    <property type="entry name" value="NA-bd_OB-fold"/>
</dbReference>
<dbReference type="RefSeq" id="XP_010234735.1">
    <property type="nucleotide sequence ID" value="XM_010236433.3"/>
</dbReference>
<dbReference type="SMART" id="SM00316">
    <property type="entry name" value="S1"/>
    <property type="match status" value="2"/>
</dbReference>
<dbReference type="GO" id="GO:0003729">
    <property type="term" value="F:mRNA binding"/>
    <property type="evidence" value="ECO:0000318"/>
    <property type="project" value="GO_Central"/>
</dbReference>
<dbReference type="GO" id="GO:0009507">
    <property type="term" value="C:chloroplast"/>
    <property type="evidence" value="ECO:0000318"/>
    <property type="project" value="GO_Central"/>
</dbReference>
<feature type="region of interest" description="Disordered" evidence="1">
    <location>
        <begin position="1"/>
        <end position="40"/>
    </location>
</feature>
<feature type="region of interest" description="Disordered" evidence="1">
    <location>
        <begin position="49"/>
        <end position="68"/>
    </location>
</feature>
<dbReference type="AlphaFoldDB" id="I1GKX9"/>
<dbReference type="GO" id="GO:0000481">
    <property type="term" value="P:maturation of 5S rRNA"/>
    <property type="evidence" value="ECO:0000318"/>
    <property type="project" value="GO_Central"/>
</dbReference>
<evidence type="ECO:0000313" key="4">
    <source>
        <dbReference type="EnsemblPlants" id="KQK12153"/>
    </source>
</evidence>
<gene>
    <name evidence="4" type="primary">LOC100833526</name>
    <name evidence="3" type="ORF">BRADI_1g01880v3</name>
</gene>
<protein>
    <recommendedName>
        <fullName evidence="2">S1 motif domain-containing protein</fullName>
    </recommendedName>
</protein>
<evidence type="ECO:0000259" key="2">
    <source>
        <dbReference type="PROSITE" id="PS50126"/>
    </source>
</evidence>
<dbReference type="OMA" id="PYHSCKE"/>
<dbReference type="HOGENOM" id="CLU_051091_0_0_1"/>
<dbReference type="Pfam" id="PF00575">
    <property type="entry name" value="S1"/>
    <property type="match status" value="1"/>
</dbReference>
<dbReference type="Proteomes" id="UP000008810">
    <property type="component" value="Chromosome 1"/>
</dbReference>
<dbReference type="STRING" id="15368.I1GKX9"/>
<dbReference type="KEGG" id="bdi:100833526"/>
<reference evidence="3 4" key="1">
    <citation type="journal article" date="2010" name="Nature">
        <title>Genome sequencing and analysis of the model grass Brachypodium distachyon.</title>
        <authorList>
            <consortium name="International Brachypodium Initiative"/>
        </authorList>
    </citation>
    <scope>NUCLEOTIDE SEQUENCE [LARGE SCALE GENOMIC DNA]</scope>
    <source>
        <strain evidence="3">Bd21</strain>
        <strain evidence="4">cv. Bd21</strain>
    </source>
</reference>
<evidence type="ECO:0000313" key="3">
    <source>
        <dbReference type="EMBL" id="KQK12153.1"/>
    </source>
</evidence>